<protein>
    <submittedName>
        <fullName evidence="2">Uncharacterized protein</fullName>
    </submittedName>
</protein>
<feature type="transmembrane region" description="Helical" evidence="1">
    <location>
        <begin position="31"/>
        <end position="47"/>
    </location>
</feature>
<gene>
    <name evidence="2" type="ORF">H9631_03600</name>
</gene>
<keyword evidence="3" id="KW-1185">Reference proteome</keyword>
<reference evidence="2 3" key="1">
    <citation type="submission" date="2020-08" db="EMBL/GenBank/DDBJ databases">
        <title>A Genomic Blueprint of the Chicken Gut Microbiome.</title>
        <authorList>
            <person name="Gilroy R."/>
            <person name="Ravi A."/>
            <person name="Getino M."/>
            <person name="Pursley I."/>
            <person name="Horton D.L."/>
            <person name="Alikhan N.-F."/>
            <person name="Baker D."/>
            <person name="Gharbi K."/>
            <person name="Hall N."/>
            <person name="Watson M."/>
            <person name="Adriaenssens E.M."/>
            <person name="Foster-Nyarko E."/>
            <person name="Jarju S."/>
            <person name="Secka A."/>
            <person name="Antonio M."/>
            <person name="Oren A."/>
            <person name="Chaudhuri R."/>
            <person name="La Ragione R.M."/>
            <person name="Hildebrand F."/>
            <person name="Pallen M.J."/>
        </authorList>
    </citation>
    <scope>NUCLEOTIDE SEQUENCE [LARGE SCALE GENOMIC DNA]</scope>
    <source>
        <strain evidence="2 3">Sa1BUA2</strain>
    </source>
</reference>
<name>A0ABR8VHA5_9BACI</name>
<feature type="transmembrane region" description="Helical" evidence="1">
    <location>
        <begin position="139"/>
        <end position="159"/>
    </location>
</feature>
<evidence type="ECO:0000313" key="3">
    <source>
        <dbReference type="Proteomes" id="UP000648182"/>
    </source>
</evidence>
<sequence>MNEIKKFVGIILIVFSALLAFAALLEFEENPIVAILILILTSLPIYLLGQGMRTSWIDFKSKVKQWLAIYVFCTIIVPLIFYSYETYEGQKQKAMTDGKYLLYEPGASELGSLSLIFMIAFLLFIAIRFFSPDIRRKRLLNGMIVGTVFLYGGFQYIMWSDYRGVHQELGLVSQSWNGKRTVQSFDEIKGIYVQPSLHRGKLSDSTDETEFIWKLIFVDQYNEKVQYQFQSLSRDSLEAAQQIKEVAQDRQIPFQVNEMNDEVLKWFNLELELQELNKEPFYQFFELDIS</sequence>
<keyword evidence="1" id="KW-1133">Transmembrane helix</keyword>
<proteinExistence type="predicted"/>
<evidence type="ECO:0000313" key="2">
    <source>
        <dbReference type="EMBL" id="MBD8004154.1"/>
    </source>
</evidence>
<dbReference type="EMBL" id="JACSPV010000004">
    <property type="protein sequence ID" value="MBD8004154.1"/>
    <property type="molecule type" value="Genomic_DNA"/>
</dbReference>
<accession>A0ABR8VHA5</accession>
<evidence type="ECO:0000256" key="1">
    <source>
        <dbReference type="SAM" id="Phobius"/>
    </source>
</evidence>
<feature type="transmembrane region" description="Helical" evidence="1">
    <location>
        <begin position="110"/>
        <end position="127"/>
    </location>
</feature>
<keyword evidence="1" id="KW-0472">Membrane</keyword>
<feature type="transmembrane region" description="Helical" evidence="1">
    <location>
        <begin position="7"/>
        <end position="25"/>
    </location>
</feature>
<organism evidence="2 3">
    <name type="scientific">Bacillus norwichensis</name>
    <dbReference type="NCBI Taxonomy" id="2762217"/>
    <lineage>
        <taxon>Bacteria</taxon>
        <taxon>Bacillati</taxon>
        <taxon>Bacillota</taxon>
        <taxon>Bacilli</taxon>
        <taxon>Bacillales</taxon>
        <taxon>Bacillaceae</taxon>
        <taxon>Bacillus</taxon>
    </lineage>
</organism>
<comment type="caution">
    <text evidence="2">The sequence shown here is derived from an EMBL/GenBank/DDBJ whole genome shotgun (WGS) entry which is preliminary data.</text>
</comment>
<dbReference type="Proteomes" id="UP000648182">
    <property type="component" value="Unassembled WGS sequence"/>
</dbReference>
<feature type="transmembrane region" description="Helical" evidence="1">
    <location>
        <begin position="67"/>
        <end position="84"/>
    </location>
</feature>
<dbReference type="RefSeq" id="WP_191810030.1">
    <property type="nucleotide sequence ID" value="NZ_JACSPV010000004.1"/>
</dbReference>
<keyword evidence="1" id="KW-0812">Transmembrane</keyword>